<dbReference type="InterPro" id="IPR005177">
    <property type="entry name" value="Kinase-pyrophosphorylase"/>
</dbReference>
<feature type="binding site" evidence="5">
    <location>
        <begin position="151"/>
        <end position="158"/>
    </location>
    <ligand>
        <name>ADP</name>
        <dbReference type="ChEBI" id="CHEBI:456216"/>
    </ligand>
</feature>
<dbReference type="EMBL" id="JACIIX010000003">
    <property type="protein sequence ID" value="MBB6209752.1"/>
    <property type="molecule type" value="Genomic_DNA"/>
</dbReference>
<dbReference type="GO" id="GO:0005524">
    <property type="term" value="F:ATP binding"/>
    <property type="evidence" value="ECO:0007669"/>
    <property type="project" value="InterPro"/>
</dbReference>
<evidence type="ECO:0000256" key="5">
    <source>
        <dbReference type="HAMAP-Rule" id="MF_00921"/>
    </source>
</evidence>
<organism evidence="6 7">
    <name type="scientific">Novispirillum itersonii</name>
    <name type="common">Aquaspirillum itersonii</name>
    <dbReference type="NCBI Taxonomy" id="189"/>
    <lineage>
        <taxon>Bacteria</taxon>
        <taxon>Pseudomonadati</taxon>
        <taxon>Pseudomonadota</taxon>
        <taxon>Alphaproteobacteria</taxon>
        <taxon>Rhodospirillales</taxon>
        <taxon>Novispirillaceae</taxon>
        <taxon>Novispirillum</taxon>
    </lineage>
</organism>
<keyword evidence="4 5" id="KW-0418">Kinase</keyword>
<accession>A0A7W9ZDY9</accession>
<dbReference type="GO" id="GO:0043531">
    <property type="term" value="F:ADP binding"/>
    <property type="evidence" value="ECO:0007669"/>
    <property type="project" value="UniProtKB-UniRule"/>
</dbReference>
<reference evidence="6 7" key="1">
    <citation type="submission" date="2020-08" db="EMBL/GenBank/DDBJ databases">
        <title>Genomic Encyclopedia of Type Strains, Phase IV (KMG-IV): sequencing the most valuable type-strain genomes for metagenomic binning, comparative biology and taxonomic classification.</title>
        <authorList>
            <person name="Goeker M."/>
        </authorList>
    </citation>
    <scope>NUCLEOTIDE SEQUENCE [LARGE SCALE GENOMIC DNA]</scope>
    <source>
        <strain evidence="6 7">DSM 11590</strain>
    </source>
</reference>
<dbReference type="PANTHER" id="PTHR31756">
    <property type="entry name" value="PYRUVATE, PHOSPHATE DIKINASE REGULATORY PROTEIN 1, CHLOROPLASTIC"/>
    <property type="match status" value="1"/>
</dbReference>
<gene>
    <name evidence="6" type="ORF">FHS48_001160</name>
</gene>
<dbReference type="InterPro" id="IPR026565">
    <property type="entry name" value="PPDK_reg"/>
</dbReference>
<comment type="function">
    <text evidence="5">Bifunctional serine/threonine kinase and phosphorylase involved in the regulation of the pyruvate, phosphate dikinase (PPDK) by catalyzing its phosphorylation/dephosphorylation.</text>
</comment>
<keyword evidence="3 5" id="KW-0547">Nucleotide-binding</keyword>
<dbReference type="Pfam" id="PF03618">
    <property type="entry name" value="Kinase-PPPase"/>
    <property type="match status" value="1"/>
</dbReference>
<dbReference type="NCBIfam" id="NF003742">
    <property type="entry name" value="PRK05339.1"/>
    <property type="match status" value="1"/>
</dbReference>
<dbReference type="Proteomes" id="UP000544872">
    <property type="component" value="Unassembled WGS sequence"/>
</dbReference>
<evidence type="ECO:0000256" key="3">
    <source>
        <dbReference type="ARBA" id="ARBA00022741"/>
    </source>
</evidence>
<proteinExistence type="inferred from homology"/>
<dbReference type="HAMAP" id="MF_00921">
    <property type="entry name" value="PDRP"/>
    <property type="match status" value="1"/>
</dbReference>
<comment type="caution">
    <text evidence="6">The sequence shown here is derived from an EMBL/GenBank/DDBJ whole genome shotgun (WGS) entry which is preliminary data.</text>
</comment>
<comment type="catalytic activity">
    <reaction evidence="5">
        <text>N(tele)-phospho-L-histidyl/L-threonyl-[pyruvate, phosphate dikinase] + ADP = N(tele)-phospho-L-histidyl/O-phospho-L-threonyl-[pyruvate, phosphate dikinase] + AMP + H(+)</text>
        <dbReference type="Rhea" id="RHEA:43692"/>
        <dbReference type="Rhea" id="RHEA-COMP:10650"/>
        <dbReference type="Rhea" id="RHEA-COMP:10651"/>
        <dbReference type="ChEBI" id="CHEBI:15378"/>
        <dbReference type="ChEBI" id="CHEBI:30013"/>
        <dbReference type="ChEBI" id="CHEBI:61977"/>
        <dbReference type="ChEBI" id="CHEBI:83586"/>
        <dbReference type="ChEBI" id="CHEBI:456215"/>
        <dbReference type="ChEBI" id="CHEBI:456216"/>
        <dbReference type="EC" id="2.7.11.32"/>
    </reaction>
</comment>
<dbReference type="AlphaFoldDB" id="A0A7W9ZDY9"/>
<evidence type="ECO:0000256" key="1">
    <source>
        <dbReference type="ARBA" id="ARBA00022527"/>
    </source>
</evidence>
<evidence type="ECO:0000256" key="4">
    <source>
        <dbReference type="ARBA" id="ARBA00022777"/>
    </source>
</evidence>
<dbReference type="GO" id="GO:0016776">
    <property type="term" value="F:phosphotransferase activity, phosphate group as acceptor"/>
    <property type="evidence" value="ECO:0007669"/>
    <property type="project" value="UniProtKB-UniRule"/>
</dbReference>
<dbReference type="EC" id="2.7.4.27" evidence="5"/>
<keyword evidence="7" id="KW-1185">Reference proteome</keyword>
<comment type="similarity">
    <text evidence="5">Belongs to the pyruvate, phosphate/water dikinase regulatory protein family. PDRP subfamily.</text>
</comment>
<dbReference type="GO" id="GO:0004674">
    <property type="term" value="F:protein serine/threonine kinase activity"/>
    <property type="evidence" value="ECO:0007669"/>
    <property type="project" value="UniProtKB-UniRule"/>
</dbReference>
<evidence type="ECO:0000313" key="7">
    <source>
        <dbReference type="Proteomes" id="UP000544872"/>
    </source>
</evidence>
<dbReference type="PANTHER" id="PTHR31756:SF3">
    <property type="entry name" value="PYRUVATE, PHOSPHATE DIKINASE REGULATORY PROTEIN 1, CHLOROPLASTIC"/>
    <property type="match status" value="1"/>
</dbReference>
<sequence length="288" mass="32176">MPVKSLNLHLVSDSSGETVSSVARACQVQFEDVDVRHHQWWLIRTRGQALRVLDSIAAAPGPVLYTVMDPAIRATLEEGFARIDIPYIPILDPVLSTLSAVLDLPIRGKPGRQHVMDAEYFRRIEAMQFTIDHDDGQVIDGLENADVVVFGVSRTSKTPTCMYLANRGLKAANVPVVPGIPLPEQLLTLQGPLKVGLTREPRSLSDIRRNRLRMMNQSDENTYADEENVREEVLGARRLFSRLGFPVIDVTRKSIEEAAAAILQLHAEHKRRQQEEQAVLEDLSGYPT</sequence>
<protein>
    <recommendedName>
        <fullName evidence="5">Putative pyruvate, phosphate dikinase regulatory protein</fullName>
        <shortName evidence="5">PPDK regulatory protein</shortName>
        <ecNumber evidence="5">2.7.11.32</ecNumber>
        <ecNumber evidence="5">2.7.4.27</ecNumber>
    </recommendedName>
</protein>
<keyword evidence="2 5" id="KW-0808">Transferase</keyword>
<comment type="catalytic activity">
    <reaction evidence="5">
        <text>N(tele)-phospho-L-histidyl/O-phospho-L-threonyl-[pyruvate, phosphate dikinase] + phosphate + H(+) = N(tele)-phospho-L-histidyl/L-threonyl-[pyruvate, phosphate dikinase] + diphosphate</text>
        <dbReference type="Rhea" id="RHEA:43696"/>
        <dbReference type="Rhea" id="RHEA-COMP:10650"/>
        <dbReference type="Rhea" id="RHEA-COMP:10651"/>
        <dbReference type="ChEBI" id="CHEBI:15378"/>
        <dbReference type="ChEBI" id="CHEBI:30013"/>
        <dbReference type="ChEBI" id="CHEBI:33019"/>
        <dbReference type="ChEBI" id="CHEBI:43474"/>
        <dbReference type="ChEBI" id="CHEBI:61977"/>
        <dbReference type="ChEBI" id="CHEBI:83586"/>
        <dbReference type="EC" id="2.7.4.27"/>
    </reaction>
</comment>
<dbReference type="EC" id="2.7.11.32" evidence="5"/>
<dbReference type="RefSeq" id="WP_184262280.1">
    <property type="nucleotide sequence ID" value="NZ_JACIIX010000003.1"/>
</dbReference>
<evidence type="ECO:0000313" key="6">
    <source>
        <dbReference type="EMBL" id="MBB6209752.1"/>
    </source>
</evidence>
<name>A0A7W9ZDY9_NOVIT</name>
<evidence type="ECO:0000256" key="2">
    <source>
        <dbReference type="ARBA" id="ARBA00022679"/>
    </source>
</evidence>
<keyword evidence="1 5" id="KW-0723">Serine/threonine-protein kinase</keyword>